<dbReference type="SUPFAM" id="SSF82171">
    <property type="entry name" value="DPP6 N-terminal domain-like"/>
    <property type="match status" value="1"/>
</dbReference>
<dbReference type="AlphaFoldDB" id="A0A1H4CXI6"/>
<organism evidence="3 4">
    <name type="scientific">Pedobacter hartonius</name>
    <dbReference type="NCBI Taxonomy" id="425514"/>
    <lineage>
        <taxon>Bacteria</taxon>
        <taxon>Pseudomonadati</taxon>
        <taxon>Bacteroidota</taxon>
        <taxon>Sphingobacteriia</taxon>
        <taxon>Sphingobacteriales</taxon>
        <taxon>Sphingobacteriaceae</taxon>
        <taxon>Pedobacter</taxon>
    </lineage>
</organism>
<feature type="domain" description="Dipeptidylpeptidase IV N-terminal" evidence="2">
    <location>
        <begin position="133"/>
        <end position="453"/>
    </location>
</feature>
<dbReference type="EMBL" id="FNRA01000004">
    <property type="protein sequence ID" value="SEA65078.1"/>
    <property type="molecule type" value="Genomic_DNA"/>
</dbReference>
<dbReference type="Gene3D" id="3.40.50.1820">
    <property type="entry name" value="alpha/beta hydrolase"/>
    <property type="match status" value="1"/>
</dbReference>
<evidence type="ECO:0000313" key="3">
    <source>
        <dbReference type="EMBL" id="SEA65078.1"/>
    </source>
</evidence>
<keyword evidence="3" id="KW-0031">Aminopeptidase</keyword>
<name>A0A1H4CXI6_9SPHI</name>
<dbReference type="STRING" id="425514.SAMN05443550_104236"/>
<dbReference type="Proteomes" id="UP000198850">
    <property type="component" value="Unassembled WGS sequence"/>
</dbReference>
<dbReference type="InterPro" id="IPR050278">
    <property type="entry name" value="Serine_Prot_S9B/DPPIV"/>
</dbReference>
<dbReference type="InterPro" id="IPR002469">
    <property type="entry name" value="Peptidase_S9B_N"/>
</dbReference>
<protein>
    <submittedName>
        <fullName evidence="3">Dipeptidyl aminopeptidase/acylaminoacyl peptidase</fullName>
    </submittedName>
</protein>
<dbReference type="PANTHER" id="PTHR11731:SF118">
    <property type="entry name" value="BLR1971 PROTEIN"/>
    <property type="match status" value="1"/>
</dbReference>
<dbReference type="Gene3D" id="2.140.10.30">
    <property type="entry name" value="Dipeptidylpeptidase IV, N-terminal domain"/>
    <property type="match status" value="1"/>
</dbReference>
<evidence type="ECO:0000313" key="4">
    <source>
        <dbReference type="Proteomes" id="UP000198850"/>
    </source>
</evidence>
<evidence type="ECO:0000259" key="1">
    <source>
        <dbReference type="Pfam" id="PF00326"/>
    </source>
</evidence>
<reference evidence="3 4" key="1">
    <citation type="submission" date="2016-10" db="EMBL/GenBank/DDBJ databases">
        <authorList>
            <person name="de Groot N.N."/>
        </authorList>
    </citation>
    <scope>NUCLEOTIDE SEQUENCE [LARGE SCALE GENOMIC DNA]</scope>
    <source>
        <strain evidence="3 4">DSM 19033</strain>
    </source>
</reference>
<keyword evidence="3" id="KW-0378">Hydrolase</keyword>
<sequence>MIILPDFKRICCVIFLFIAISAGRLAAQGRSSDFKRAGLIKNAMERNVLHAPNVFKWLVNGKKFWYLQRTQKGNEFTLVDVATGKRGAAFDQQKLALSLSKETGKKTDPYELPFQDIDFQKNDQIIAFTIDDTIWQFDLGSYQLINKSTVSTSGISETSSPVISPDGKWEAFIRNYNVYIKSISGADTIQLSADGSAAEYYSRDLKWSPDSKKLADYKIKPVKTRQVYLIESSPKDQLQPKLHSRSYAKPGDSLPVNTPCLFHVEEKKQVPVTGVPIDMAYNLSAIKWQQDSRAFTFEYNKRGFQLFQVLQADAASGQLKPLITETSPTFIASQKRYCYDVSDGQEMIWASERDGWNHLYLYDRKTGKVKNQITKGDWVVRKVVSVNIKDRTIVFEGSGREAGQNPYLIHYYRINFDGSKLQLLTPENADHTAFFSNDGSCFVDTYSRMDLPPVAVLRNAADGTVMMPLEKADITGLLSTGWKMPEVFHAKGRDGVTDIWGTIIRPVNFDPQKKYPVIEYIYAGPHNSFVPSKFIGETQSGDYRSKTALHELAELGFIVVQMDGMGTSNRSKAFHDVCWKNLKDAGFPDRIRWIKAAAKQYPYMDISRMGIYGNSAGGQNSVAALLFHPEFYKVAVSSSGCHDNRMDKIGWNESWMGYPVGPQYEASSNVTHAKQLQGKLLLILGEMDTNVPPESTLQLVDKLIEADKDFDFLMIPGMGHSLGGDYGEHKRRDFFVKNLMGITPPVW</sequence>
<proteinExistence type="predicted"/>
<dbReference type="GO" id="GO:0006508">
    <property type="term" value="P:proteolysis"/>
    <property type="evidence" value="ECO:0007669"/>
    <property type="project" value="InterPro"/>
</dbReference>
<dbReference type="InterPro" id="IPR029058">
    <property type="entry name" value="AB_hydrolase_fold"/>
</dbReference>
<dbReference type="PANTHER" id="PTHR11731">
    <property type="entry name" value="PROTEASE FAMILY S9B,C DIPEPTIDYL-PEPTIDASE IV-RELATED"/>
    <property type="match status" value="1"/>
</dbReference>
<dbReference type="OrthoDB" id="9777457at2"/>
<feature type="domain" description="Peptidase S9 prolyl oligopeptidase catalytic" evidence="1">
    <location>
        <begin position="550"/>
        <end position="728"/>
    </location>
</feature>
<dbReference type="InterPro" id="IPR001375">
    <property type="entry name" value="Peptidase_S9_cat"/>
</dbReference>
<accession>A0A1H4CXI6</accession>
<evidence type="ECO:0000259" key="2">
    <source>
        <dbReference type="Pfam" id="PF00930"/>
    </source>
</evidence>
<keyword evidence="4" id="KW-1185">Reference proteome</keyword>
<dbReference type="GO" id="GO:0004177">
    <property type="term" value="F:aminopeptidase activity"/>
    <property type="evidence" value="ECO:0007669"/>
    <property type="project" value="UniProtKB-KW"/>
</dbReference>
<keyword evidence="3" id="KW-0645">Protease</keyword>
<dbReference type="Pfam" id="PF00930">
    <property type="entry name" value="DPPIV_N"/>
    <property type="match status" value="1"/>
</dbReference>
<dbReference type="SUPFAM" id="SSF53474">
    <property type="entry name" value="alpha/beta-Hydrolases"/>
    <property type="match status" value="1"/>
</dbReference>
<gene>
    <name evidence="3" type="ORF">SAMN05443550_104236</name>
</gene>
<dbReference type="Pfam" id="PF00326">
    <property type="entry name" value="Peptidase_S9"/>
    <property type="match status" value="1"/>
</dbReference>
<dbReference type="GO" id="GO:0008236">
    <property type="term" value="F:serine-type peptidase activity"/>
    <property type="evidence" value="ECO:0007669"/>
    <property type="project" value="InterPro"/>
</dbReference>